<dbReference type="Proteomes" id="UP001379533">
    <property type="component" value="Chromosome"/>
</dbReference>
<gene>
    <name evidence="2" type="ORF">LZC95_51830</name>
</gene>
<protein>
    <submittedName>
        <fullName evidence="2">DUF4185 domain-containing protein</fullName>
    </submittedName>
</protein>
<feature type="domain" description="DUF4185" evidence="1">
    <location>
        <begin position="63"/>
        <end position="361"/>
    </location>
</feature>
<dbReference type="InterPro" id="IPR025442">
    <property type="entry name" value="DUF4185"/>
</dbReference>
<accession>A0ABZ2K896</accession>
<reference evidence="2 3" key="1">
    <citation type="submission" date="2021-12" db="EMBL/GenBank/DDBJ databases">
        <title>Discovery of the Pendulisporaceae a myxobacterial family with distinct sporulation behavior and unique specialized metabolism.</title>
        <authorList>
            <person name="Garcia R."/>
            <person name="Popoff A."/>
            <person name="Bader C.D."/>
            <person name="Loehr J."/>
            <person name="Walesch S."/>
            <person name="Walt C."/>
            <person name="Boldt J."/>
            <person name="Bunk B."/>
            <person name="Haeckl F.J.F.P.J."/>
            <person name="Gunesch A.P."/>
            <person name="Birkelbach J."/>
            <person name="Nuebel U."/>
            <person name="Pietschmann T."/>
            <person name="Bach T."/>
            <person name="Mueller R."/>
        </authorList>
    </citation>
    <scope>NUCLEOTIDE SEQUENCE [LARGE SCALE GENOMIC DNA]</scope>
    <source>
        <strain evidence="2 3">MSr12523</strain>
    </source>
</reference>
<dbReference type="EMBL" id="CP089982">
    <property type="protein sequence ID" value="WXA94902.1"/>
    <property type="molecule type" value="Genomic_DNA"/>
</dbReference>
<evidence type="ECO:0000313" key="2">
    <source>
        <dbReference type="EMBL" id="WXA94902.1"/>
    </source>
</evidence>
<keyword evidence="3" id="KW-1185">Reference proteome</keyword>
<organism evidence="2 3">
    <name type="scientific">Pendulispora brunnea</name>
    <dbReference type="NCBI Taxonomy" id="2905690"/>
    <lineage>
        <taxon>Bacteria</taxon>
        <taxon>Pseudomonadati</taxon>
        <taxon>Myxococcota</taxon>
        <taxon>Myxococcia</taxon>
        <taxon>Myxococcales</taxon>
        <taxon>Sorangiineae</taxon>
        <taxon>Pendulisporaceae</taxon>
        <taxon>Pendulispora</taxon>
    </lineage>
</organism>
<evidence type="ECO:0000259" key="1">
    <source>
        <dbReference type="Pfam" id="PF13810"/>
    </source>
</evidence>
<dbReference type="Pfam" id="PF13810">
    <property type="entry name" value="DUF4185"/>
    <property type="match status" value="1"/>
</dbReference>
<evidence type="ECO:0000313" key="3">
    <source>
        <dbReference type="Proteomes" id="UP001379533"/>
    </source>
</evidence>
<dbReference type="RefSeq" id="WP_394845512.1">
    <property type="nucleotide sequence ID" value="NZ_CP089982.1"/>
</dbReference>
<name>A0ABZ2K896_9BACT</name>
<proteinExistence type="predicted"/>
<sequence length="383" mass="41804">MANSQGSALRRGGMMAGLLVAMVFSSGCGTRNEGEASSNGALQWNIPAGWFKERLTGADMPSMQRWHVGGTDLGIPYLLENGTSVGFLFGDTFDAPGVGGPGWRSPVMLRSPSNPANGIVFDSAAKVWGDGYAPDLMYNQHDTSGNGEWSVIPNDGISFPETGRQVVSFMSVRDWGGPKFPHDGAWKTNYASLAYSDNGNDFTRVPYLGWGNDADNHDPFQMWTMQRDGDYVYVFSVRAGRQNGPMMLQRVLWQNIVDKSAYEGWGFDGSTWGWGRPCTPILNGNFGEPSVRKLANGTWAMSYLTNGMIVTRTAPRPDAVWSDEKIQVTGLQEACLYGGFIHPWSSVGTNNLHIMVSTYQDSNGSCGGNGQKAYDVRHWVGTL</sequence>